<reference evidence="1" key="1">
    <citation type="submission" date="2021-06" db="EMBL/GenBank/DDBJ databases">
        <authorList>
            <person name="Kallberg Y."/>
            <person name="Tangrot J."/>
            <person name="Rosling A."/>
        </authorList>
    </citation>
    <scope>NUCLEOTIDE SEQUENCE</scope>
    <source>
        <strain evidence="1">MA461A</strain>
    </source>
</reference>
<feature type="non-terminal residue" evidence="1">
    <location>
        <position position="1"/>
    </location>
</feature>
<feature type="non-terminal residue" evidence="1">
    <location>
        <position position="59"/>
    </location>
</feature>
<evidence type="ECO:0000313" key="2">
    <source>
        <dbReference type="Proteomes" id="UP000789920"/>
    </source>
</evidence>
<keyword evidence="2" id="KW-1185">Reference proteome</keyword>
<sequence>KRVKLSHLAKKTKMNDVRVKDSDSENIYNKFFRIYNPRRVFIVEFFAQRIESDFNDQST</sequence>
<gene>
    <name evidence="1" type="ORF">RPERSI_LOCUS25367</name>
</gene>
<dbReference type="EMBL" id="CAJVQC010083718">
    <property type="protein sequence ID" value="CAG8820494.1"/>
    <property type="molecule type" value="Genomic_DNA"/>
</dbReference>
<dbReference type="Proteomes" id="UP000789920">
    <property type="component" value="Unassembled WGS sequence"/>
</dbReference>
<organism evidence="1 2">
    <name type="scientific">Racocetra persica</name>
    <dbReference type="NCBI Taxonomy" id="160502"/>
    <lineage>
        <taxon>Eukaryota</taxon>
        <taxon>Fungi</taxon>
        <taxon>Fungi incertae sedis</taxon>
        <taxon>Mucoromycota</taxon>
        <taxon>Glomeromycotina</taxon>
        <taxon>Glomeromycetes</taxon>
        <taxon>Diversisporales</taxon>
        <taxon>Gigasporaceae</taxon>
        <taxon>Racocetra</taxon>
    </lineage>
</organism>
<comment type="caution">
    <text evidence="1">The sequence shown here is derived from an EMBL/GenBank/DDBJ whole genome shotgun (WGS) entry which is preliminary data.</text>
</comment>
<accession>A0ACA9S085</accession>
<evidence type="ECO:0000313" key="1">
    <source>
        <dbReference type="EMBL" id="CAG8820494.1"/>
    </source>
</evidence>
<protein>
    <submittedName>
        <fullName evidence="1">22386_t:CDS:1</fullName>
    </submittedName>
</protein>
<name>A0ACA9S085_9GLOM</name>
<proteinExistence type="predicted"/>